<dbReference type="AlphaFoldDB" id="A4G5U8"/>
<dbReference type="Gene3D" id="3.40.50.2300">
    <property type="match status" value="2"/>
</dbReference>
<keyword evidence="2" id="KW-0732">Signal</keyword>
<evidence type="ECO:0000313" key="5">
    <source>
        <dbReference type="Proteomes" id="UP000006697"/>
    </source>
</evidence>
<dbReference type="STRING" id="204773.HEAR1728"/>
<reference evidence="4 5" key="1">
    <citation type="journal article" date="2007" name="PLoS Genet.">
        <title>A tale of two oxidation states: bacterial colonization of arsenic-rich environments.</title>
        <authorList>
            <person name="Muller D."/>
            <person name="Medigue C."/>
            <person name="Koechler S."/>
            <person name="Barbe V."/>
            <person name="Barakat M."/>
            <person name="Talla E."/>
            <person name="Bonnefoy V."/>
            <person name="Krin E."/>
            <person name="Arsene-Ploetze F."/>
            <person name="Carapito C."/>
            <person name="Chandler M."/>
            <person name="Cournoyer B."/>
            <person name="Cruveiller S."/>
            <person name="Dossat C."/>
            <person name="Duval S."/>
            <person name="Heymann M."/>
            <person name="Leize E."/>
            <person name="Lieutaud A."/>
            <person name="Lievremont D."/>
            <person name="Makita Y."/>
            <person name="Mangenot S."/>
            <person name="Nitschke W."/>
            <person name="Ortet P."/>
            <person name="Perdrial N."/>
            <person name="Schoepp B."/>
            <person name="Siguier N."/>
            <person name="Simeonova D.D."/>
            <person name="Rouy Z."/>
            <person name="Segurens B."/>
            <person name="Turlin E."/>
            <person name="Vallenet D."/>
            <person name="Van Dorsselaer A."/>
            <person name="Weiss S."/>
            <person name="Weissenbach J."/>
            <person name="Lett M.C."/>
            <person name="Danchin A."/>
            <person name="Bertin P.N."/>
        </authorList>
    </citation>
    <scope>NUCLEOTIDE SEQUENCE [LARGE SCALE GENOMIC DNA]</scope>
    <source>
        <strain evidence="5">ULPAs1</strain>
    </source>
</reference>
<dbReference type="InterPro" id="IPR028081">
    <property type="entry name" value="Leu-bd"/>
</dbReference>
<dbReference type="InterPro" id="IPR028082">
    <property type="entry name" value="Peripla_BP_I"/>
</dbReference>
<accession>A4G5U8</accession>
<comment type="similarity">
    <text evidence="1">Belongs to the leucine-binding protein family.</text>
</comment>
<dbReference type="SUPFAM" id="SSF53822">
    <property type="entry name" value="Periplasmic binding protein-like I"/>
    <property type="match status" value="1"/>
</dbReference>
<protein>
    <submittedName>
        <fullName evidence="4">ABC-type branched-chain amino acid transport systems, periplasmic component</fullName>
    </submittedName>
</protein>
<gene>
    <name evidence="4" type="ordered locus">HEAR1728</name>
</gene>
<organism evidence="4 5">
    <name type="scientific">Herminiimonas arsenicoxydans</name>
    <dbReference type="NCBI Taxonomy" id="204773"/>
    <lineage>
        <taxon>Bacteria</taxon>
        <taxon>Pseudomonadati</taxon>
        <taxon>Pseudomonadota</taxon>
        <taxon>Betaproteobacteria</taxon>
        <taxon>Burkholderiales</taxon>
        <taxon>Oxalobacteraceae</taxon>
        <taxon>Herminiimonas</taxon>
    </lineage>
</organism>
<evidence type="ECO:0000256" key="2">
    <source>
        <dbReference type="ARBA" id="ARBA00022729"/>
    </source>
</evidence>
<proteinExistence type="inferred from homology"/>
<evidence type="ECO:0000256" key="1">
    <source>
        <dbReference type="ARBA" id="ARBA00010062"/>
    </source>
</evidence>
<dbReference type="EMBL" id="CU207211">
    <property type="protein sequence ID" value="CAL61885.2"/>
    <property type="molecule type" value="Genomic_DNA"/>
</dbReference>
<dbReference type="Pfam" id="PF13458">
    <property type="entry name" value="Peripla_BP_6"/>
    <property type="match status" value="1"/>
</dbReference>
<dbReference type="Proteomes" id="UP000006697">
    <property type="component" value="Chromosome"/>
</dbReference>
<evidence type="ECO:0000259" key="3">
    <source>
        <dbReference type="Pfam" id="PF13458"/>
    </source>
</evidence>
<name>A4G5U8_HERAR</name>
<sequence length="387" mass="42939">MRYSLRYRLLFLILFLLALGISGLARPADIIHLGVTVSKTGKYAALGAMNEKAYRLWERDVNRRGGLLGKQVKITMLDDKSEADLAGNLYRKLIIDDKVDLVLGPYSSDLTEAVANITELHRMPLLASGASADSIWQQGRNYVFGIYVTSSKYSVGFLELLVKSGINRIAIVAADDSFSQSISIGTAEWAKRYELQMVLSATFKKGSADIRDSIQAARLAGAEAVIVAGHFDDAVNGRRALKDIGWTPKAYYATVGPAIQKFSDTLKDDANYTYSTSQWEPTLPYPGAREFALSFREEYGILPSYHAASAYAAGQILEAAIRKIKSIDREKLRHALSRLDAITVMGRYGVDESGRQIRHFTTTVQWQKGKKEIVAPQELMTAKPVWR</sequence>
<evidence type="ECO:0000313" key="4">
    <source>
        <dbReference type="EMBL" id="CAL61885.2"/>
    </source>
</evidence>
<dbReference type="CDD" id="cd06338">
    <property type="entry name" value="PBP1_ABC_ligand_binding-like"/>
    <property type="match status" value="1"/>
</dbReference>
<dbReference type="InterPro" id="IPR051010">
    <property type="entry name" value="BCAA_transport"/>
</dbReference>
<dbReference type="PANTHER" id="PTHR30483:SF37">
    <property type="entry name" value="ABC TRANSPORTER SUBSTRATE-BINDING PROTEIN"/>
    <property type="match status" value="1"/>
</dbReference>
<dbReference type="eggNOG" id="COG0683">
    <property type="taxonomic scope" value="Bacteria"/>
</dbReference>
<keyword evidence="5" id="KW-1185">Reference proteome</keyword>
<feature type="domain" description="Leucine-binding protein" evidence="3">
    <location>
        <begin position="31"/>
        <end position="369"/>
    </location>
</feature>
<dbReference type="PANTHER" id="PTHR30483">
    <property type="entry name" value="LEUCINE-SPECIFIC-BINDING PROTEIN"/>
    <property type="match status" value="1"/>
</dbReference>
<dbReference type="KEGG" id="har:HEAR1728"/>
<dbReference type="HOGENOM" id="CLU_027128_4_1_4"/>